<dbReference type="Gene3D" id="3.30.40.10">
    <property type="entry name" value="Zinc/RING finger domain, C3HC4 (zinc finger)"/>
    <property type="match status" value="1"/>
</dbReference>
<feature type="domain" description="RING-type" evidence="9">
    <location>
        <begin position="229"/>
        <end position="267"/>
    </location>
</feature>
<dbReference type="GO" id="GO:0016567">
    <property type="term" value="P:protein ubiquitination"/>
    <property type="evidence" value="ECO:0007669"/>
    <property type="project" value="UniProtKB-ARBA"/>
</dbReference>
<sequence length="267" mass="29765">EEGLRQRLHELQKQLGKKLMFEESVLCITSLLQEHYSSSSPALRKSFYNVICRVSTVLKTRYTSPGFWSAGLKLFQEAQLLVSDESEKKHIQSCIDQSKIHLTESQEMPQSTEIRTNRGYLFEGHLTVDPEPPQPDWLLRSNLLTAAANLFQGEASGGQIPPDSTVSVEGSTDLIQELLTRFDAIVPEFLDVDSGAPKPPPASKEVVAKLPITGVTEDMLVKLGKDAVCSICQENLAVNDEIQQLPCNHMFHPPCLKPWLDEHNSCP</sequence>
<comment type="catalytic activity">
    <reaction evidence="1">
        <text>S-ubiquitinyl-[E2 ubiquitin-conjugating enzyme]-L-cysteine + [acceptor protein]-L-lysine = [E2 ubiquitin-conjugating enzyme]-L-cysteine + N(6)-ubiquitinyl-[acceptor protein]-L-lysine.</text>
        <dbReference type="EC" id="2.3.2.27"/>
    </reaction>
</comment>
<dbReference type="GO" id="GO:0061630">
    <property type="term" value="F:ubiquitin protein ligase activity"/>
    <property type="evidence" value="ECO:0007669"/>
    <property type="project" value="UniProtKB-EC"/>
</dbReference>
<evidence type="ECO:0000313" key="10">
    <source>
        <dbReference type="EMBL" id="EPS68837.1"/>
    </source>
</evidence>
<organism evidence="10 11">
    <name type="scientific">Genlisea aurea</name>
    <dbReference type="NCBI Taxonomy" id="192259"/>
    <lineage>
        <taxon>Eukaryota</taxon>
        <taxon>Viridiplantae</taxon>
        <taxon>Streptophyta</taxon>
        <taxon>Embryophyta</taxon>
        <taxon>Tracheophyta</taxon>
        <taxon>Spermatophyta</taxon>
        <taxon>Magnoliopsida</taxon>
        <taxon>eudicotyledons</taxon>
        <taxon>Gunneridae</taxon>
        <taxon>Pentapetalae</taxon>
        <taxon>asterids</taxon>
        <taxon>lamiids</taxon>
        <taxon>Lamiales</taxon>
        <taxon>Lentibulariaceae</taxon>
        <taxon>Genlisea</taxon>
    </lineage>
</organism>
<dbReference type="AlphaFoldDB" id="S8E8U8"/>
<evidence type="ECO:0000313" key="11">
    <source>
        <dbReference type="Proteomes" id="UP000015453"/>
    </source>
</evidence>
<evidence type="ECO:0000256" key="1">
    <source>
        <dbReference type="ARBA" id="ARBA00000900"/>
    </source>
</evidence>
<dbReference type="EMBL" id="AUSU01002415">
    <property type="protein sequence ID" value="EPS68837.1"/>
    <property type="molecule type" value="Genomic_DNA"/>
</dbReference>
<keyword evidence="4" id="KW-0479">Metal-binding</keyword>
<reference evidence="10 11" key="1">
    <citation type="journal article" date="2013" name="BMC Genomics">
        <title>The miniature genome of a carnivorous plant Genlisea aurea contains a low number of genes and short non-coding sequences.</title>
        <authorList>
            <person name="Leushkin E.V."/>
            <person name="Sutormin R.A."/>
            <person name="Nabieva E.R."/>
            <person name="Penin A.A."/>
            <person name="Kondrashov A.S."/>
            <person name="Logacheva M.D."/>
        </authorList>
    </citation>
    <scope>NUCLEOTIDE SEQUENCE [LARGE SCALE GENOMIC DNA]</scope>
</reference>
<keyword evidence="5 8" id="KW-0863">Zinc-finger</keyword>
<keyword evidence="11" id="KW-1185">Reference proteome</keyword>
<evidence type="ECO:0000256" key="6">
    <source>
        <dbReference type="ARBA" id="ARBA00022786"/>
    </source>
</evidence>
<dbReference type="FunFam" id="3.30.40.10:FF:000127">
    <property type="entry name" value="E3 ubiquitin-protein ligase RNF181"/>
    <property type="match status" value="1"/>
</dbReference>
<evidence type="ECO:0000256" key="8">
    <source>
        <dbReference type="PROSITE-ProRule" id="PRU00175"/>
    </source>
</evidence>
<keyword evidence="6" id="KW-0833">Ubl conjugation pathway</keyword>
<dbReference type="EC" id="2.3.2.27" evidence="2"/>
<keyword evidence="3" id="KW-0808">Transferase</keyword>
<evidence type="ECO:0000256" key="7">
    <source>
        <dbReference type="ARBA" id="ARBA00022833"/>
    </source>
</evidence>
<dbReference type="PANTHER" id="PTHR15710:SF4">
    <property type="entry name" value="E3 UBIQUITIN-PROTEIN LIGASE AIP2"/>
    <property type="match status" value="1"/>
</dbReference>
<keyword evidence="7" id="KW-0862">Zinc</keyword>
<feature type="non-terminal residue" evidence="10">
    <location>
        <position position="1"/>
    </location>
</feature>
<dbReference type="SUPFAM" id="SSF57850">
    <property type="entry name" value="RING/U-box"/>
    <property type="match status" value="1"/>
</dbReference>
<evidence type="ECO:0000256" key="5">
    <source>
        <dbReference type="ARBA" id="ARBA00022771"/>
    </source>
</evidence>
<protein>
    <recommendedName>
        <fullName evidence="2">RING-type E3 ubiquitin transferase</fullName>
        <ecNumber evidence="2">2.3.2.27</ecNumber>
    </recommendedName>
</protein>
<dbReference type="PROSITE" id="PS50089">
    <property type="entry name" value="ZF_RING_2"/>
    <property type="match status" value="1"/>
</dbReference>
<dbReference type="InterPro" id="IPR013083">
    <property type="entry name" value="Znf_RING/FYVE/PHD"/>
</dbReference>
<evidence type="ECO:0000256" key="3">
    <source>
        <dbReference type="ARBA" id="ARBA00022679"/>
    </source>
</evidence>
<evidence type="ECO:0000256" key="4">
    <source>
        <dbReference type="ARBA" id="ARBA00022723"/>
    </source>
</evidence>
<dbReference type="PANTHER" id="PTHR15710">
    <property type="entry name" value="E3 UBIQUITIN-PROTEIN LIGASE PRAJA"/>
    <property type="match status" value="1"/>
</dbReference>
<gene>
    <name evidence="10" type="ORF">M569_05930</name>
</gene>
<dbReference type="GO" id="GO:0008270">
    <property type="term" value="F:zinc ion binding"/>
    <property type="evidence" value="ECO:0007669"/>
    <property type="project" value="UniProtKB-KW"/>
</dbReference>
<dbReference type="Proteomes" id="UP000015453">
    <property type="component" value="Unassembled WGS sequence"/>
</dbReference>
<evidence type="ECO:0000259" key="9">
    <source>
        <dbReference type="PROSITE" id="PS50089"/>
    </source>
</evidence>
<evidence type="ECO:0000256" key="2">
    <source>
        <dbReference type="ARBA" id="ARBA00012483"/>
    </source>
</evidence>
<comment type="caution">
    <text evidence="10">The sequence shown here is derived from an EMBL/GenBank/DDBJ whole genome shotgun (WGS) entry which is preliminary data.</text>
</comment>
<dbReference type="Pfam" id="PF13639">
    <property type="entry name" value="zf-RING_2"/>
    <property type="match status" value="1"/>
</dbReference>
<dbReference type="GO" id="GO:0005737">
    <property type="term" value="C:cytoplasm"/>
    <property type="evidence" value="ECO:0007669"/>
    <property type="project" value="TreeGrafter"/>
</dbReference>
<feature type="non-terminal residue" evidence="10">
    <location>
        <position position="267"/>
    </location>
</feature>
<proteinExistence type="predicted"/>
<accession>S8E8U8</accession>
<name>S8E8U8_9LAMI</name>
<dbReference type="InterPro" id="IPR001841">
    <property type="entry name" value="Znf_RING"/>
</dbReference>
<dbReference type="OrthoDB" id="8062037at2759"/>